<dbReference type="AlphaFoldDB" id="A0A7X8SJV3"/>
<dbReference type="InterPro" id="IPR031165">
    <property type="entry name" value="GNAT_YJDJ"/>
</dbReference>
<dbReference type="PROSITE" id="PS51729">
    <property type="entry name" value="GNAT_YJDJ"/>
    <property type="match status" value="1"/>
</dbReference>
<dbReference type="InterPro" id="IPR045057">
    <property type="entry name" value="Gcn5-rel_NAT"/>
</dbReference>
<protein>
    <submittedName>
        <fullName evidence="2">N-acetyltransferase</fullName>
    </submittedName>
</protein>
<feature type="domain" description="N-acetyltransferase" evidence="1">
    <location>
        <begin position="6"/>
        <end position="92"/>
    </location>
</feature>
<evidence type="ECO:0000313" key="2">
    <source>
        <dbReference type="EMBL" id="NLR91573.1"/>
    </source>
</evidence>
<accession>A0A7X8SJV3</accession>
<sequence length="98" mass="11428">MENQLINNQERKRYEYHVDGHIAFIDYLIARGNIYLTHTEVPRSLGGRGIGKKLVLDVLIEIKEKTEYKLVPLCPFVAAYIKKNPEWKEILSETVNIE</sequence>
<organism evidence="2 3">
    <name type="scientific">Flammeovirga agarivorans</name>
    <dbReference type="NCBI Taxonomy" id="2726742"/>
    <lineage>
        <taxon>Bacteria</taxon>
        <taxon>Pseudomonadati</taxon>
        <taxon>Bacteroidota</taxon>
        <taxon>Cytophagia</taxon>
        <taxon>Cytophagales</taxon>
        <taxon>Flammeovirgaceae</taxon>
        <taxon>Flammeovirga</taxon>
    </lineage>
</organism>
<dbReference type="EMBL" id="JABAIL010000003">
    <property type="protein sequence ID" value="NLR91573.1"/>
    <property type="molecule type" value="Genomic_DNA"/>
</dbReference>
<dbReference type="Gene3D" id="3.40.630.30">
    <property type="match status" value="1"/>
</dbReference>
<keyword evidence="3" id="KW-1185">Reference proteome</keyword>
<dbReference type="PANTHER" id="PTHR31435">
    <property type="entry name" value="PROTEIN NATD1"/>
    <property type="match status" value="1"/>
</dbReference>
<dbReference type="Proteomes" id="UP000585050">
    <property type="component" value="Unassembled WGS sequence"/>
</dbReference>
<dbReference type="RefSeq" id="WP_168882291.1">
    <property type="nucleotide sequence ID" value="NZ_JABAIL010000003.1"/>
</dbReference>
<evidence type="ECO:0000259" key="1">
    <source>
        <dbReference type="PROSITE" id="PS51729"/>
    </source>
</evidence>
<dbReference type="Pfam" id="PF14542">
    <property type="entry name" value="Acetyltransf_CG"/>
    <property type="match status" value="1"/>
</dbReference>
<comment type="caution">
    <text evidence="2">The sequence shown here is derived from an EMBL/GenBank/DDBJ whole genome shotgun (WGS) entry which is preliminary data.</text>
</comment>
<dbReference type="SUPFAM" id="SSF55729">
    <property type="entry name" value="Acyl-CoA N-acyltransferases (Nat)"/>
    <property type="match status" value="1"/>
</dbReference>
<dbReference type="InterPro" id="IPR016181">
    <property type="entry name" value="Acyl_CoA_acyltransferase"/>
</dbReference>
<reference evidence="2 3" key="1">
    <citation type="submission" date="2020-04" db="EMBL/GenBank/DDBJ databases">
        <title>Flammeovirga sp. SR4, a novel species isolated from seawater.</title>
        <authorList>
            <person name="Wang X."/>
        </authorList>
    </citation>
    <scope>NUCLEOTIDE SEQUENCE [LARGE SCALE GENOMIC DNA]</scope>
    <source>
        <strain evidence="2 3">SR4</strain>
    </source>
</reference>
<evidence type="ECO:0000313" key="3">
    <source>
        <dbReference type="Proteomes" id="UP000585050"/>
    </source>
</evidence>
<gene>
    <name evidence="2" type="ORF">HGP29_10170</name>
</gene>
<dbReference type="GO" id="GO:0016740">
    <property type="term" value="F:transferase activity"/>
    <property type="evidence" value="ECO:0007669"/>
    <property type="project" value="UniProtKB-KW"/>
</dbReference>
<name>A0A7X8SJV3_9BACT</name>
<keyword evidence="2" id="KW-0808">Transferase</keyword>
<dbReference type="PANTHER" id="PTHR31435:SF10">
    <property type="entry name" value="BSR4717 PROTEIN"/>
    <property type="match status" value="1"/>
</dbReference>
<proteinExistence type="predicted"/>